<dbReference type="InterPro" id="IPR001077">
    <property type="entry name" value="COMT_C"/>
</dbReference>
<evidence type="ECO:0000256" key="3">
    <source>
        <dbReference type="ARBA" id="ARBA00022691"/>
    </source>
</evidence>
<dbReference type="OrthoDB" id="9766840at2"/>
<dbReference type="SUPFAM" id="SSF46785">
    <property type="entry name" value="Winged helix' DNA-binding domain"/>
    <property type="match status" value="1"/>
</dbReference>
<dbReference type="Pfam" id="PF08100">
    <property type="entry name" value="Dimerisation"/>
    <property type="match status" value="1"/>
</dbReference>
<dbReference type="PANTHER" id="PTHR30137">
    <property type="entry name" value="LUCIFERASE-LIKE MONOOXYGENASE"/>
    <property type="match status" value="1"/>
</dbReference>
<proteinExistence type="predicted"/>
<dbReference type="SUPFAM" id="SSF53335">
    <property type="entry name" value="S-adenosyl-L-methionine-dependent methyltransferases"/>
    <property type="match status" value="1"/>
</dbReference>
<dbReference type="GO" id="GO:0008171">
    <property type="term" value="F:O-methyltransferase activity"/>
    <property type="evidence" value="ECO:0007669"/>
    <property type="project" value="InterPro"/>
</dbReference>
<evidence type="ECO:0000256" key="2">
    <source>
        <dbReference type="ARBA" id="ARBA00022679"/>
    </source>
</evidence>
<dbReference type="GO" id="GO:0005829">
    <property type="term" value="C:cytosol"/>
    <property type="evidence" value="ECO:0007669"/>
    <property type="project" value="TreeGrafter"/>
</dbReference>
<dbReference type="SUPFAM" id="SSF51679">
    <property type="entry name" value="Bacterial luciferase-like"/>
    <property type="match status" value="1"/>
</dbReference>
<dbReference type="AlphaFoldDB" id="A0A5B9QDS4"/>
<keyword evidence="1" id="KW-0489">Methyltransferase</keyword>
<keyword evidence="4 9" id="KW-0560">Oxidoreductase</keyword>
<dbReference type="KEGG" id="bgok:Pr1d_23870"/>
<dbReference type="EMBL" id="CP042913">
    <property type="protein sequence ID" value="QEG35096.1"/>
    <property type="molecule type" value="Genomic_DNA"/>
</dbReference>
<protein>
    <submittedName>
        <fullName evidence="9">Alkanal monooxygenase alpha chain</fullName>
        <ecNumber evidence="9">1.14.14.3</ecNumber>
    </submittedName>
</protein>
<dbReference type="CDD" id="cd02440">
    <property type="entry name" value="AdoMet_MTases"/>
    <property type="match status" value="1"/>
</dbReference>
<dbReference type="PANTHER" id="PTHR30137:SF8">
    <property type="entry name" value="BLR5498 PROTEIN"/>
    <property type="match status" value="1"/>
</dbReference>
<dbReference type="InterPro" id="IPR036388">
    <property type="entry name" value="WH-like_DNA-bd_sf"/>
</dbReference>
<keyword evidence="3" id="KW-0949">S-adenosyl-L-methionine</keyword>
<dbReference type="InterPro" id="IPR050766">
    <property type="entry name" value="Bact_Lucif_Oxidored"/>
</dbReference>
<feature type="domain" description="Luciferase-like" evidence="6">
    <location>
        <begin position="22"/>
        <end position="311"/>
    </location>
</feature>
<name>A0A5B9QDS4_9BACT</name>
<sequence length="710" mass="80114" precursor="true">MQFGFCYIPDYYESLHGSYSAWYRRLLHEWGTADALGYDALWIAEHRLAGYGFCSTPVVAQAIADRTERIRIGTAVSLITQRHPVLAAEDWATVDLLSNGRLNFGIGRGILAYDFAAVGVPSSESRERFQEAWEVIRRLWSEKQVTHNGKYWSFEDHTLGPRPLQQPTPPVYVACIATPESYQWAGENGCHLMVAPFLLKSTAQQAEYLDLYRESLTKAGHDVRDFQILGNYHLALFEDEQQSEQVDGHIFQYLNFLNSVQTNQKQHLDSKHYAAYESGETLWKDAQELRDNRAVVGTPQQCIDRIGELSSACGLTGWMFHINYGGVPHERVIDQMTLFAEEVMPTFKTIPQAKRPEIHVRRQSIPLSSAAPEFTTAARARRITELATSYTRSCVLFAANKLDLFTLIGKETKTSIDVGRQLGTNSRSIERLLDACTSLELLSKENGEYRLTAESREMLDRNSPNCIADWIAHWADMMMKGNWQHLAEHVQSGKPLDLDWSDFAFDSRRPSIQNWIDGMHQMAMAGHADILSTVEPLHGAATLLDVGGGPGTYSIVMCRHYPELQATILDSTEVSDVACEIVRREGLDERVHFRIGDFCTADLQETYDVIMLSNVLHMVDKPGAMAMLKNAHRHLSPQGVLLVQEWMVSDEGTDSTLSTLFNIHMLINPNGDLYRWDQLQQMIERAGFAVTKTLETGGVYDVLVAKKSQP</sequence>
<dbReference type="InterPro" id="IPR011251">
    <property type="entry name" value="Luciferase-like_dom"/>
</dbReference>
<dbReference type="InterPro" id="IPR012967">
    <property type="entry name" value="COMT_dimerisation"/>
</dbReference>
<dbReference type="Proteomes" id="UP000323917">
    <property type="component" value="Chromosome"/>
</dbReference>
<feature type="domain" description="O-methyltransferase C-terminal" evidence="7">
    <location>
        <begin position="483"/>
        <end position="688"/>
    </location>
</feature>
<organism evidence="9 10">
    <name type="scientific">Bythopirellula goksoeyrii</name>
    <dbReference type="NCBI Taxonomy" id="1400387"/>
    <lineage>
        <taxon>Bacteria</taxon>
        <taxon>Pseudomonadati</taxon>
        <taxon>Planctomycetota</taxon>
        <taxon>Planctomycetia</taxon>
        <taxon>Pirellulales</taxon>
        <taxon>Lacipirellulaceae</taxon>
        <taxon>Bythopirellula</taxon>
    </lineage>
</organism>
<dbReference type="GO" id="GO:0047646">
    <property type="term" value="F:alkanal monooxygenase (FMN-linked) activity"/>
    <property type="evidence" value="ECO:0007669"/>
    <property type="project" value="UniProtKB-EC"/>
</dbReference>
<accession>A0A5B9QDS4</accession>
<dbReference type="PROSITE" id="PS51683">
    <property type="entry name" value="SAM_OMT_II"/>
    <property type="match status" value="1"/>
</dbReference>
<dbReference type="Gene3D" id="1.10.10.10">
    <property type="entry name" value="Winged helix-like DNA-binding domain superfamily/Winged helix DNA-binding domain"/>
    <property type="match status" value="1"/>
</dbReference>
<dbReference type="Gene3D" id="3.20.20.30">
    <property type="entry name" value="Luciferase-like domain"/>
    <property type="match status" value="1"/>
</dbReference>
<dbReference type="RefSeq" id="WP_148073651.1">
    <property type="nucleotide sequence ID" value="NZ_CP042913.1"/>
</dbReference>
<dbReference type="Gene3D" id="3.40.50.150">
    <property type="entry name" value="Vaccinia Virus protein VP39"/>
    <property type="match status" value="1"/>
</dbReference>
<dbReference type="GO" id="GO:0032259">
    <property type="term" value="P:methylation"/>
    <property type="evidence" value="ECO:0007669"/>
    <property type="project" value="UniProtKB-KW"/>
</dbReference>
<dbReference type="EC" id="1.14.14.3" evidence="9"/>
<evidence type="ECO:0000259" key="8">
    <source>
        <dbReference type="Pfam" id="PF08100"/>
    </source>
</evidence>
<dbReference type="GO" id="GO:0046983">
    <property type="term" value="F:protein dimerization activity"/>
    <property type="evidence" value="ECO:0007669"/>
    <property type="project" value="InterPro"/>
</dbReference>
<evidence type="ECO:0000313" key="9">
    <source>
        <dbReference type="EMBL" id="QEG35096.1"/>
    </source>
</evidence>
<evidence type="ECO:0000256" key="5">
    <source>
        <dbReference type="ARBA" id="ARBA00023033"/>
    </source>
</evidence>
<dbReference type="InterPro" id="IPR036661">
    <property type="entry name" value="Luciferase-like_sf"/>
</dbReference>
<evidence type="ECO:0000259" key="6">
    <source>
        <dbReference type="Pfam" id="PF00296"/>
    </source>
</evidence>
<keyword evidence="2" id="KW-0808">Transferase</keyword>
<evidence type="ECO:0000259" key="7">
    <source>
        <dbReference type="Pfam" id="PF00891"/>
    </source>
</evidence>
<evidence type="ECO:0000256" key="4">
    <source>
        <dbReference type="ARBA" id="ARBA00023002"/>
    </source>
</evidence>
<keyword evidence="5 9" id="KW-0503">Monooxygenase</keyword>
<feature type="domain" description="O-methyltransferase dimerisation" evidence="8">
    <location>
        <begin position="385"/>
        <end position="459"/>
    </location>
</feature>
<dbReference type="InterPro" id="IPR016461">
    <property type="entry name" value="COMT-like"/>
</dbReference>
<gene>
    <name evidence="9" type="primary">luxA</name>
    <name evidence="9" type="ORF">Pr1d_23870</name>
</gene>
<dbReference type="InterPro" id="IPR029063">
    <property type="entry name" value="SAM-dependent_MTases_sf"/>
</dbReference>
<dbReference type="InterPro" id="IPR036390">
    <property type="entry name" value="WH_DNA-bd_sf"/>
</dbReference>
<evidence type="ECO:0000256" key="1">
    <source>
        <dbReference type="ARBA" id="ARBA00022603"/>
    </source>
</evidence>
<evidence type="ECO:0000313" key="10">
    <source>
        <dbReference type="Proteomes" id="UP000323917"/>
    </source>
</evidence>
<keyword evidence="10" id="KW-1185">Reference proteome</keyword>
<dbReference type="Pfam" id="PF00891">
    <property type="entry name" value="Methyltransf_2"/>
    <property type="match status" value="1"/>
</dbReference>
<reference evidence="9 10" key="1">
    <citation type="submission" date="2019-08" db="EMBL/GenBank/DDBJ databases">
        <title>Deep-cultivation of Planctomycetes and their phenomic and genomic characterization uncovers novel biology.</title>
        <authorList>
            <person name="Wiegand S."/>
            <person name="Jogler M."/>
            <person name="Boedeker C."/>
            <person name="Pinto D."/>
            <person name="Vollmers J."/>
            <person name="Rivas-Marin E."/>
            <person name="Kohn T."/>
            <person name="Peeters S.H."/>
            <person name="Heuer A."/>
            <person name="Rast P."/>
            <person name="Oberbeckmann S."/>
            <person name="Bunk B."/>
            <person name="Jeske O."/>
            <person name="Meyerdierks A."/>
            <person name="Storesund J.E."/>
            <person name="Kallscheuer N."/>
            <person name="Luecker S."/>
            <person name="Lage O.M."/>
            <person name="Pohl T."/>
            <person name="Merkel B.J."/>
            <person name="Hornburger P."/>
            <person name="Mueller R.-W."/>
            <person name="Bruemmer F."/>
            <person name="Labrenz M."/>
            <person name="Spormann A.M."/>
            <person name="Op den Camp H."/>
            <person name="Overmann J."/>
            <person name="Amann R."/>
            <person name="Jetten M.S.M."/>
            <person name="Mascher T."/>
            <person name="Medema M.H."/>
            <person name="Devos D.P."/>
            <person name="Kaster A.-K."/>
            <person name="Ovreas L."/>
            <person name="Rohde M."/>
            <person name="Galperin M.Y."/>
            <person name="Jogler C."/>
        </authorList>
    </citation>
    <scope>NUCLEOTIDE SEQUENCE [LARGE SCALE GENOMIC DNA]</scope>
    <source>
        <strain evidence="9 10">Pr1d</strain>
    </source>
</reference>
<dbReference type="Pfam" id="PF00296">
    <property type="entry name" value="Bac_luciferase"/>
    <property type="match status" value="1"/>
</dbReference>